<dbReference type="HOGENOM" id="CLU_1597619_0_0_1"/>
<organism evidence="1 2">
    <name type="scientific">Paramecium tetraurelia</name>
    <dbReference type="NCBI Taxonomy" id="5888"/>
    <lineage>
        <taxon>Eukaryota</taxon>
        <taxon>Sar</taxon>
        <taxon>Alveolata</taxon>
        <taxon>Ciliophora</taxon>
        <taxon>Intramacronucleata</taxon>
        <taxon>Oligohymenophorea</taxon>
        <taxon>Peniculida</taxon>
        <taxon>Parameciidae</taxon>
        <taxon>Paramecium</taxon>
    </lineage>
</organism>
<accession>A0BUB1</accession>
<dbReference type="Proteomes" id="UP000000600">
    <property type="component" value="Unassembled WGS sequence"/>
</dbReference>
<proteinExistence type="predicted"/>
<dbReference type="AlphaFoldDB" id="A0BUB1"/>
<protein>
    <recommendedName>
        <fullName evidence="3">Transmembrane protein</fullName>
    </recommendedName>
</protein>
<evidence type="ECO:0008006" key="3">
    <source>
        <dbReference type="Google" id="ProtNLM"/>
    </source>
</evidence>
<reference evidence="1 2" key="1">
    <citation type="journal article" date="2006" name="Nature">
        <title>Global trends of whole-genome duplications revealed by the ciliate Paramecium tetraurelia.</title>
        <authorList>
            <consortium name="Genoscope"/>
            <person name="Aury J.-M."/>
            <person name="Jaillon O."/>
            <person name="Duret L."/>
            <person name="Noel B."/>
            <person name="Jubin C."/>
            <person name="Porcel B.M."/>
            <person name="Segurens B."/>
            <person name="Daubin V."/>
            <person name="Anthouard V."/>
            <person name="Aiach N."/>
            <person name="Arnaiz O."/>
            <person name="Billaut A."/>
            <person name="Beisson J."/>
            <person name="Blanc I."/>
            <person name="Bouhouche K."/>
            <person name="Camara F."/>
            <person name="Duharcourt S."/>
            <person name="Guigo R."/>
            <person name="Gogendeau D."/>
            <person name="Katinka M."/>
            <person name="Keller A.-M."/>
            <person name="Kissmehl R."/>
            <person name="Klotz C."/>
            <person name="Koll F."/>
            <person name="Le Moue A."/>
            <person name="Lepere C."/>
            <person name="Malinsky S."/>
            <person name="Nowacki M."/>
            <person name="Nowak J.K."/>
            <person name="Plattner H."/>
            <person name="Poulain J."/>
            <person name="Ruiz F."/>
            <person name="Serrano V."/>
            <person name="Zagulski M."/>
            <person name="Dessen P."/>
            <person name="Betermier M."/>
            <person name="Weissenbach J."/>
            <person name="Scarpelli C."/>
            <person name="Schachter V."/>
            <person name="Sperling L."/>
            <person name="Meyer E."/>
            <person name="Cohen J."/>
            <person name="Wincker P."/>
        </authorList>
    </citation>
    <scope>NUCLEOTIDE SEQUENCE [LARGE SCALE GENOMIC DNA]</scope>
    <source>
        <strain evidence="1 2">Stock d4-2</strain>
    </source>
</reference>
<dbReference type="GeneID" id="5015310"/>
<dbReference type="EMBL" id="CT868018">
    <property type="protein sequence ID" value="CAK62128.1"/>
    <property type="molecule type" value="Genomic_DNA"/>
</dbReference>
<dbReference type="RefSeq" id="XP_001429526.1">
    <property type="nucleotide sequence ID" value="XM_001429489.1"/>
</dbReference>
<evidence type="ECO:0000313" key="2">
    <source>
        <dbReference type="Proteomes" id="UP000000600"/>
    </source>
</evidence>
<evidence type="ECO:0000313" key="1">
    <source>
        <dbReference type="EMBL" id="CAK62128.1"/>
    </source>
</evidence>
<dbReference type="InParanoid" id="A0BUB1"/>
<sequence length="167" mass="19608">MFFKQLKLIFIKINYSFPRMMQTISQRVISSNNNTILKLELINQISYYFSVLNLGSHNIKKFIQYSIVVYPSLQLIQSSFQFLFSCYSKSTQVAVFEYPLIKQLFQSDCDCLLQTAVTSRIPQLSLFFFGYKTNHFGISLFRDSNSDQLQFCANSFYKAFSIFKEMI</sequence>
<name>A0BUB1_PARTE</name>
<gene>
    <name evidence="1" type="ORF">GSPATT00032360001</name>
</gene>
<keyword evidence="2" id="KW-1185">Reference proteome</keyword>
<dbReference type="KEGG" id="ptm:GSPATT00032360001"/>